<name>A0A9W5X7X8_9BACI</name>
<reference evidence="11" key="1">
    <citation type="journal article" date="2014" name="Int. J. Syst. Evol. Microbiol.">
        <title>Complete genome sequence of Corynebacterium casei LMG S-19264T (=DSM 44701T), isolated from a smear-ripened cheese.</title>
        <authorList>
            <consortium name="US DOE Joint Genome Institute (JGI-PGF)"/>
            <person name="Walter F."/>
            <person name="Albersmeier A."/>
            <person name="Kalinowski J."/>
            <person name="Ruckert C."/>
        </authorList>
    </citation>
    <scope>NUCLEOTIDE SEQUENCE</scope>
    <source>
        <strain evidence="11">CGMCC 1.15454</strain>
    </source>
</reference>
<evidence type="ECO:0000256" key="2">
    <source>
        <dbReference type="ARBA" id="ARBA00022603"/>
    </source>
</evidence>
<comment type="similarity">
    <text evidence="8">Belongs to the class I-like SAM-binding methyltransferase superfamily. rRNA adenine N(6)-methyltransferase family.</text>
</comment>
<dbReference type="GO" id="GO:0000179">
    <property type="term" value="F:rRNA (adenine-N6,N6-)-dimethyltransferase activity"/>
    <property type="evidence" value="ECO:0007669"/>
    <property type="project" value="UniProtKB-UniRule"/>
</dbReference>
<keyword evidence="2 8" id="KW-0489">Methyltransferase</keyword>
<evidence type="ECO:0000256" key="9">
    <source>
        <dbReference type="SAM" id="MobiDB-lite"/>
    </source>
</evidence>
<keyword evidence="3 8" id="KW-0808">Transferase</keyword>
<feature type="compositionally biased region" description="Basic residues" evidence="9">
    <location>
        <begin position="1"/>
        <end position="13"/>
    </location>
</feature>
<accession>A0A9W5X7X8</accession>
<evidence type="ECO:0000256" key="5">
    <source>
        <dbReference type="ARBA" id="ARBA00022884"/>
    </source>
</evidence>
<dbReference type="InterPro" id="IPR029063">
    <property type="entry name" value="SAM-dependent_MTases_sf"/>
</dbReference>
<feature type="binding site" evidence="8">
    <location>
        <position position="27"/>
    </location>
    <ligand>
        <name>S-adenosyl-L-methionine</name>
        <dbReference type="ChEBI" id="CHEBI:59789"/>
    </ligand>
</feature>
<feature type="region of interest" description="Disordered" evidence="9">
    <location>
        <begin position="1"/>
        <end position="21"/>
    </location>
</feature>
<dbReference type="RefSeq" id="WP_088053335.1">
    <property type="nucleotide sequence ID" value="NZ_BMJD01000059.1"/>
</dbReference>
<dbReference type="Proteomes" id="UP000621492">
    <property type="component" value="Unassembled WGS sequence"/>
</dbReference>
<keyword evidence="4 8" id="KW-0949">S-adenosyl-L-methionine</keyword>
<dbReference type="PROSITE" id="PS51689">
    <property type="entry name" value="SAM_RNA_A_N6_MT"/>
    <property type="match status" value="1"/>
</dbReference>
<dbReference type="Gene3D" id="3.40.50.150">
    <property type="entry name" value="Vaccinia Virus protein VP39"/>
    <property type="match status" value="1"/>
</dbReference>
<evidence type="ECO:0000313" key="11">
    <source>
        <dbReference type="EMBL" id="GGB60173.1"/>
    </source>
</evidence>
<dbReference type="AlphaFoldDB" id="A0A9W5X7X8"/>
<feature type="domain" description="Ribosomal RNA adenine methylase transferase N-terminal" evidence="10">
    <location>
        <begin position="32"/>
        <end position="197"/>
    </location>
</feature>
<evidence type="ECO:0000256" key="8">
    <source>
        <dbReference type="PROSITE-ProRule" id="PRU01026"/>
    </source>
</evidence>
<dbReference type="Pfam" id="PF00398">
    <property type="entry name" value="RrnaAD"/>
    <property type="match status" value="1"/>
</dbReference>
<feature type="binding site" evidence="8">
    <location>
        <position position="73"/>
    </location>
    <ligand>
        <name>S-adenosyl-L-methionine</name>
        <dbReference type="ChEBI" id="CHEBI:59789"/>
    </ligand>
</feature>
<dbReference type="InterPro" id="IPR020598">
    <property type="entry name" value="rRNA_Ade_methylase_Trfase_N"/>
</dbReference>
<evidence type="ECO:0000256" key="6">
    <source>
        <dbReference type="ARBA" id="ARBA00029941"/>
    </source>
</evidence>
<evidence type="ECO:0000256" key="7">
    <source>
        <dbReference type="ARBA" id="ARBA00030809"/>
    </source>
</evidence>
<reference evidence="11" key="2">
    <citation type="submission" date="2020-09" db="EMBL/GenBank/DDBJ databases">
        <authorList>
            <person name="Sun Q."/>
            <person name="Zhou Y."/>
        </authorList>
    </citation>
    <scope>NUCLEOTIDE SEQUENCE</scope>
    <source>
        <strain evidence="11">CGMCC 1.15454</strain>
    </source>
</reference>
<dbReference type="SMART" id="SM00650">
    <property type="entry name" value="rADc"/>
    <property type="match status" value="1"/>
</dbReference>
<feature type="binding site" evidence="8">
    <location>
        <position position="52"/>
    </location>
    <ligand>
        <name>S-adenosyl-L-methionine</name>
        <dbReference type="ChEBI" id="CHEBI:59789"/>
    </ligand>
</feature>
<dbReference type="PANTHER" id="PTHR11727">
    <property type="entry name" value="DIMETHYLADENOSINE TRANSFERASE"/>
    <property type="match status" value="1"/>
</dbReference>
<dbReference type="GO" id="GO:0003723">
    <property type="term" value="F:RNA binding"/>
    <property type="evidence" value="ECO:0007669"/>
    <property type="project" value="UniProtKB-UniRule"/>
</dbReference>
<feature type="binding site" evidence="8">
    <location>
        <position position="114"/>
    </location>
    <ligand>
        <name>S-adenosyl-L-methionine</name>
        <dbReference type="ChEBI" id="CHEBI:59789"/>
    </ligand>
</feature>
<dbReference type="InterPro" id="IPR020596">
    <property type="entry name" value="rRNA_Ade_Mease_Trfase_CS"/>
</dbReference>
<gene>
    <name evidence="11" type="primary">rsmA</name>
    <name evidence="11" type="ORF">GCM10011409_41960</name>
</gene>
<keyword evidence="5 8" id="KW-0694">RNA-binding</keyword>
<dbReference type="EMBL" id="BMJD01000059">
    <property type="protein sequence ID" value="GGB60173.1"/>
    <property type="molecule type" value="Genomic_DNA"/>
</dbReference>
<evidence type="ECO:0000256" key="1">
    <source>
        <dbReference type="ARBA" id="ARBA00016505"/>
    </source>
</evidence>
<organism evidence="11 12">
    <name type="scientific">Lentibacillus populi</name>
    <dbReference type="NCBI Taxonomy" id="1827502"/>
    <lineage>
        <taxon>Bacteria</taxon>
        <taxon>Bacillati</taxon>
        <taxon>Bacillota</taxon>
        <taxon>Bacilli</taxon>
        <taxon>Bacillales</taxon>
        <taxon>Bacillaceae</taxon>
        <taxon>Lentibacillus</taxon>
    </lineage>
</organism>
<dbReference type="CDD" id="cd02440">
    <property type="entry name" value="AdoMet_MTases"/>
    <property type="match status" value="1"/>
</dbReference>
<dbReference type="SUPFAM" id="SSF53335">
    <property type="entry name" value="S-adenosyl-L-methionine-dependent methyltransferases"/>
    <property type="match status" value="1"/>
</dbReference>
<feature type="binding site" evidence="8">
    <location>
        <position position="25"/>
    </location>
    <ligand>
        <name>S-adenosyl-L-methionine</name>
        <dbReference type="ChEBI" id="CHEBI:59789"/>
    </ligand>
</feature>
<dbReference type="Gene3D" id="1.10.8.100">
    <property type="entry name" value="Ribosomal RNA adenine dimethylase-like, domain 2"/>
    <property type="match status" value="1"/>
</dbReference>
<dbReference type="InterPro" id="IPR023165">
    <property type="entry name" value="rRNA_Ade_diMease-like_C"/>
</dbReference>
<evidence type="ECO:0000259" key="10">
    <source>
        <dbReference type="SMART" id="SM00650"/>
    </source>
</evidence>
<dbReference type="PROSITE" id="PS01131">
    <property type="entry name" value="RRNA_A_DIMETH"/>
    <property type="match status" value="1"/>
</dbReference>
<proteinExistence type="inferred from homology"/>
<evidence type="ECO:0000256" key="4">
    <source>
        <dbReference type="ARBA" id="ARBA00022691"/>
    </source>
</evidence>
<sequence length="288" mass="32655">MTKKIHKYSGKKLSRGEPPNFSGQHLMHNKKLLHEIINRANISKTDTVLELGAGKGALTTILNQKAGKVLAVEYDAKFIDILKQKTAQSSNTKIIHQDIMKLHLPNEKFVVVSNIPYAITTPIMRLLLDRPSSGFQRGIIVLEKGAAKRFTSGTIKNAYVLAWRMQFDINYVKEISRKNFSPPPKVDSAIISISRKTKPVIPNKHHTAFRGLAEFALREPKATIDTALRGIFTPPQIKHLKRNTKLKTDTLIASLTESQWGIVFETMMQHVPKPLWPRIRKKKPGRFR</sequence>
<dbReference type="NCBIfam" id="NF000499">
    <property type="entry name" value="Erm23S_rRNA_broad"/>
    <property type="match status" value="1"/>
</dbReference>
<comment type="caution">
    <text evidence="11">The sequence shown here is derived from an EMBL/GenBank/DDBJ whole genome shotgun (WGS) entry which is preliminary data.</text>
</comment>
<dbReference type="PANTHER" id="PTHR11727:SF14">
    <property type="entry name" value="BLL8166 PROTEIN"/>
    <property type="match status" value="1"/>
</dbReference>
<protein>
    <recommendedName>
        <fullName evidence="1">rRNA adenine N-6-methyltransferase</fullName>
    </recommendedName>
    <alternativeName>
        <fullName evidence="7">Erythromycin resistance protein</fullName>
    </alternativeName>
    <alternativeName>
        <fullName evidence="6">Macrolide-lincosamide-streptogramin B resistance protein</fullName>
    </alternativeName>
</protein>
<keyword evidence="12" id="KW-1185">Reference proteome</keyword>
<evidence type="ECO:0000313" key="12">
    <source>
        <dbReference type="Proteomes" id="UP000621492"/>
    </source>
</evidence>
<feature type="binding site" evidence="8">
    <location>
        <position position="98"/>
    </location>
    <ligand>
        <name>S-adenosyl-L-methionine</name>
        <dbReference type="ChEBI" id="CHEBI:59789"/>
    </ligand>
</feature>
<dbReference type="InterPro" id="IPR001737">
    <property type="entry name" value="KsgA/Erm"/>
</dbReference>
<evidence type="ECO:0000256" key="3">
    <source>
        <dbReference type="ARBA" id="ARBA00022679"/>
    </source>
</evidence>